<accession>A0ACA9RXF4</accession>
<proteinExistence type="predicted"/>
<evidence type="ECO:0000313" key="2">
    <source>
        <dbReference type="Proteomes" id="UP000789920"/>
    </source>
</evidence>
<dbReference type="Proteomes" id="UP000789920">
    <property type="component" value="Unassembled WGS sequence"/>
</dbReference>
<organism evidence="1 2">
    <name type="scientific">Racocetra persica</name>
    <dbReference type="NCBI Taxonomy" id="160502"/>
    <lineage>
        <taxon>Eukaryota</taxon>
        <taxon>Fungi</taxon>
        <taxon>Fungi incertae sedis</taxon>
        <taxon>Mucoromycota</taxon>
        <taxon>Glomeromycotina</taxon>
        <taxon>Glomeromycetes</taxon>
        <taxon>Diversisporales</taxon>
        <taxon>Gigasporaceae</taxon>
        <taxon>Racocetra</taxon>
    </lineage>
</organism>
<gene>
    <name evidence="1" type="ORF">RPERSI_LOCUS24011</name>
</gene>
<evidence type="ECO:0000313" key="1">
    <source>
        <dbReference type="EMBL" id="CAG8814543.1"/>
    </source>
</evidence>
<reference evidence="1" key="1">
    <citation type="submission" date="2021-06" db="EMBL/GenBank/DDBJ databases">
        <authorList>
            <person name="Kallberg Y."/>
            <person name="Tangrot J."/>
            <person name="Rosling A."/>
        </authorList>
    </citation>
    <scope>NUCLEOTIDE SEQUENCE</scope>
    <source>
        <strain evidence="1">MA461A</strain>
    </source>
</reference>
<comment type="caution">
    <text evidence="1">The sequence shown here is derived from an EMBL/GenBank/DDBJ whole genome shotgun (WGS) entry which is preliminary data.</text>
</comment>
<feature type="non-terminal residue" evidence="1">
    <location>
        <position position="1"/>
    </location>
</feature>
<dbReference type="EMBL" id="CAJVQC010076251">
    <property type="protein sequence ID" value="CAG8814543.1"/>
    <property type="molecule type" value="Genomic_DNA"/>
</dbReference>
<protein>
    <submittedName>
        <fullName evidence="1">35659_t:CDS:1</fullName>
    </submittedName>
</protein>
<keyword evidence="2" id="KW-1185">Reference proteome</keyword>
<name>A0ACA9RXF4_9GLOM</name>
<sequence length="49" mass="5333">PNENLVKSSSEDPGESLKKVLSKNANNGNIMKKNNSTNDEASVTMLKKQ</sequence>